<evidence type="ECO:0000313" key="1">
    <source>
        <dbReference type="EMBL" id="VYT86489.1"/>
    </source>
</evidence>
<accession>A0A6N3A3B1</accession>
<proteinExistence type="predicted"/>
<protein>
    <submittedName>
        <fullName evidence="1">Uncharacterized protein</fullName>
    </submittedName>
</protein>
<organism evidence="1">
    <name type="scientific">Streptococcus oralis</name>
    <dbReference type="NCBI Taxonomy" id="1303"/>
    <lineage>
        <taxon>Bacteria</taxon>
        <taxon>Bacillati</taxon>
        <taxon>Bacillota</taxon>
        <taxon>Bacilli</taxon>
        <taxon>Lactobacillales</taxon>
        <taxon>Streptococcaceae</taxon>
        <taxon>Streptococcus</taxon>
    </lineage>
</organism>
<sequence>MNPANILLRKANFSELHIIVEKINNFQIIRLKFLLLYDIL</sequence>
<name>A0A6N3A3B1_STROR</name>
<gene>
    <name evidence="1" type="ORF">SRLFYP117_01899</name>
</gene>
<dbReference type="AlphaFoldDB" id="A0A6N3A3B1"/>
<dbReference type="EMBL" id="CACRUL010000006">
    <property type="protein sequence ID" value="VYT86489.1"/>
    <property type="molecule type" value="Genomic_DNA"/>
</dbReference>
<reference evidence="1" key="1">
    <citation type="submission" date="2019-11" db="EMBL/GenBank/DDBJ databases">
        <authorList>
            <person name="Feng L."/>
        </authorList>
    </citation>
    <scope>NUCLEOTIDE SEQUENCE</scope>
    <source>
        <strain evidence="1">SrubneriLFYP117</strain>
    </source>
</reference>